<dbReference type="InterPro" id="IPR046125">
    <property type="entry name" value="DUF6122"/>
</dbReference>
<dbReference type="Proteomes" id="UP000295341">
    <property type="component" value="Unassembled WGS sequence"/>
</dbReference>
<organism evidence="2 3">
    <name type="scientific">Panacagrimonas perspica</name>
    <dbReference type="NCBI Taxonomy" id="381431"/>
    <lineage>
        <taxon>Bacteria</taxon>
        <taxon>Pseudomonadati</taxon>
        <taxon>Pseudomonadota</taxon>
        <taxon>Gammaproteobacteria</taxon>
        <taxon>Nevskiales</taxon>
        <taxon>Nevskiaceae</taxon>
        <taxon>Panacagrimonas</taxon>
    </lineage>
</organism>
<keyword evidence="1" id="KW-1133">Transmembrane helix</keyword>
<dbReference type="RefSeq" id="WP_133880833.1">
    <property type="nucleotide sequence ID" value="NZ_MWIN01000001.1"/>
</dbReference>
<comment type="caution">
    <text evidence="2">The sequence shown here is derived from an EMBL/GenBank/DDBJ whole genome shotgun (WGS) entry which is preliminary data.</text>
</comment>
<dbReference type="AlphaFoldDB" id="A0A4R7PDS2"/>
<keyword evidence="3" id="KW-1185">Reference proteome</keyword>
<evidence type="ECO:0000256" key="1">
    <source>
        <dbReference type="SAM" id="Phobius"/>
    </source>
</evidence>
<evidence type="ECO:0000313" key="2">
    <source>
        <dbReference type="EMBL" id="TDU32323.1"/>
    </source>
</evidence>
<sequence>MSIGPTVHVLLHFFVPLTVALLFFRVRWRRALIVMLCGWMIDVDHLVADPVYAPNRCSIGFHPLHRAPAIALYGAMLVLPQTRLLGLGLVIHIALDAADCLRMEQP</sequence>
<gene>
    <name evidence="2" type="ORF">DFR24_1717</name>
</gene>
<feature type="transmembrane region" description="Helical" evidence="1">
    <location>
        <begin position="6"/>
        <end position="24"/>
    </location>
</feature>
<dbReference type="EMBL" id="SOBT01000008">
    <property type="protein sequence ID" value="TDU32323.1"/>
    <property type="molecule type" value="Genomic_DNA"/>
</dbReference>
<evidence type="ECO:0000313" key="3">
    <source>
        <dbReference type="Proteomes" id="UP000295341"/>
    </source>
</evidence>
<dbReference type="Pfam" id="PF19617">
    <property type="entry name" value="DUF6122"/>
    <property type="match status" value="1"/>
</dbReference>
<keyword evidence="1" id="KW-0472">Membrane</keyword>
<reference evidence="2 3" key="1">
    <citation type="submission" date="2019-03" db="EMBL/GenBank/DDBJ databases">
        <title>Genomic Encyclopedia of Type Strains, Phase IV (KMG-IV): sequencing the most valuable type-strain genomes for metagenomic binning, comparative biology and taxonomic classification.</title>
        <authorList>
            <person name="Goeker M."/>
        </authorList>
    </citation>
    <scope>NUCLEOTIDE SEQUENCE [LARGE SCALE GENOMIC DNA]</scope>
    <source>
        <strain evidence="2 3">DSM 26377</strain>
    </source>
</reference>
<evidence type="ECO:0008006" key="4">
    <source>
        <dbReference type="Google" id="ProtNLM"/>
    </source>
</evidence>
<proteinExistence type="predicted"/>
<accession>A0A4R7PDS2</accession>
<dbReference type="OrthoDB" id="289051at2"/>
<protein>
    <recommendedName>
        <fullName evidence="4">LexA-binding, inner membrane-associated hydrolase</fullName>
    </recommendedName>
</protein>
<name>A0A4R7PDS2_9GAMM</name>
<keyword evidence="1" id="KW-0812">Transmembrane</keyword>